<dbReference type="EMBL" id="CACRSU010000036">
    <property type="protein sequence ID" value="VYT38460.1"/>
    <property type="molecule type" value="Genomic_DNA"/>
</dbReference>
<reference evidence="1" key="1">
    <citation type="submission" date="2019-11" db="EMBL/GenBank/DDBJ databases">
        <authorList>
            <person name="Feng L."/>
        </authorList>
    </citation>
    <scope>NUCLEOTIDE SEQUENCE</scope>
    <source>
        <strain evidence="1">BintestinalisLFYP9</strain>
    </source>
</reference>
<proteinExistence type="predicted"/>
<protein>
    <submittedName>
        <fullName evidence="1">Uncharacterized protein</fullName>
    </submittedName>
</protein>
<dbReference type="AlphaFoldDB" id="A0A6N2W884"/>
<gene>
    <name evidence="1" type="ORF">BILFYP9_03215</name>
</gene>
<name>A0A6N2W884_9BACE</name>
<organism evidence="1">
    <name type="scientific">Bacteroides intestinalis</name>
    <dbReference type="NCBI Taxonomy" id="329854"/>
    <lineage>
        <taxon>Bacteria</taxon>
        <taxon>Pseudomonadati</taxon>
        <taxon>Bacteroidota</taxon>
        <taxon>Bacteroidia</taxon>
        <taxon>Bacteroidales</taxon>
        <taxon>Bacteroidaceae</taxon>
        <taxon>Bacteroides</taxon>
    </lineage>
</organism>
<accession>A0A6N2W884</accession>
<sequence length="70" mass="8377">MKKFIFLAAILVHLSNFHELNAQINSHGNEIYNSYKQVLYIDNIEQKLIPDIFNNIYYSHLDRTDLRIDH</sequence>
<evidence type="ECO:0000313" key="1">
    <source>
        <dbReference type="EMBL" id="VYT38460.1"/>
    </source>
</evidence>